<dbReference type="EMBL" id="JALBCA010000017">
    <property type="protein sequence ID" value="KAI2390547.1"/>
    <property type="molecule type" value="Genomic_DNA"/>
</dbReference>
<protein>
    <submittedName>
        <fullName evidence="1">Uncharacterized protein</fullName>
    </submittedName>
</protein>
<proteinExistence type="predicted"/>
<accession>A0ACB8V1V7</accession>
<name>A0ACB8V1V7_9EURO</name>
<reference evidence="1" key="1">
    <citation type="journal article" date="2022" name="bioRxiv">
        <title>Population genetic analysis of Ophidiomyces ophidiicola, the causative agent of snake fungal disease, indicates recent introductions to the USA.</title>
        <authorList>
            <person name="Ladner J.T."/>
            <person name="Palmer J.M."/>
            <person name="Ettinger C.L."/>
            <person name="Stajich J.E."/>
            <person name="Farrell T.M."/>
            <person name="Glorioso B.M."/>
            <person name="Lawson B."/>
            <person name="Price S.J."/>
            <person name="Stengle A.G."/>
            <person name="Grear D.A."/>
            <person name="Lorch J.M."/>
        </authorList>
    </citation>
    <scope>NUCLEOTIDE SEQUENCE</scope>
    <source>
        <strain evidence="1">NWHC 24266-5</strain>
    </source>
</reference>
<sequence length="295" mass="32693">MATQLVSIPEVERLSASVVRILAGNPGKFTLQGTNTYLVGRGRQRLLIDTGEGKPAWIATLRSVLKTEKATVSKALLTHWHQDHTGGVEDLSKVCPEATIYKNDADTGMEDIQDGQVFQVDGATLRAFHTPGHTEDHMAFVLEEENAMFTGDNVLGHGTAVFENLSAYLSSLEKMGALGTQRGYPGHGPVIDNCKAKISDYIQHRQQRESEVVRVLEYGTLDTTKIKQEFSPDRKPVPWDLMEIVKIIYHNVPENLHIPASHGINQVLVKLERDGKVIHDEKSGKWTLVSVRPAL</sequence>
<evidence type="ECO:0000313" key="1">
    <source>
        <dbReference type="EMBL" id="KAI2390547.1"/>
    </source>
</evidence>
<gene>
    <name evidence="1" type="ORF">LOY88_001632</name>
</gene>
<organism evidence="1">
    <name type="scientific">Ophidiomyces ophidiicola</name>
    <dbReference type="NCBI Taxonomy" id="1387563"/>
    <lineage>
        <taxon>Eukaryota</taxon>
        <taxon>Fungi</taxon>
        <taxon>Dikarya</taxon>
        <taxon>Ascomycota</taxon>
        <taxon>Pezizomycotina</taxon>
        <taxon>Eurotiomycetes</taxon>
        <taxon>Eurotiomycetidae</taxon>
        <taxon>Onygenales</taxon>
        <taxon>Onygenaceae</taxon>
        <taxon>Ophidiomyces</taxon>
    </lineage>
</organism>
<comment type="caution">
    <text evidence="1">The sequence shown here is derived from an EMBL/GenBank/DDBJ whole genome shotgun (WGS) entry which is preliminary data.</text>
</comment>